<dbReference type="Proteomes" id="UP000887569">
    <property type="component" value="Unplaced"/>
</dbReference>
<keyword evidence="1" id="KW-1185">Reference proteome</keyword>
<dbReference type="AlphaFoldDB" id="A0A915AUP9"/>
<proteinExistence type="predicted"/>
<dbReference type="WBParaSite" id="PgR015_g067_t01">
    <property type="protein sequence ID" value="PgR015_g067_t01"/>
    <property type="gene ID" value="PgR015_g067"/>
</dbReference>
<name>A0A915AUP9_PARUN</name>
<protein>
    <submittedName>
        <fullName evidence="2">Uncharacterized protein</fullName>
    </submittedName>
</protein>
<accession>A0A915AUP9</accession>
<reference evidence="2" key="1">
    <citation type="submission" date="2022-11" db="UniProtKB">
        <authorList>
            <consortium name="WormBaseParasite"/>
        </authorList>
    </citation>
    <scope>IDENTIFICATION</scope>
</reference>
<evidence type="ECO:0000313" key="1">
    <source>
        <dbReference type="Proteomes" id="UP000887569"/>
    </source>
</evidence>
<sequence>KAVDVRQRMQQCETNMLAGALLTEIRFVHKRNFSLAGQRLHIARSASITLSYGPFVRDMGYFISFRPRRVARSRPEFSIYGTPKLNNNDTFSTIHFSFFISNENGDKTKRYETQPENIRENSIVLDMSSVFMSSLIKAIESKQFSGGFLTIGIHLKYDANAFTDFLNDHLYSGTLGGYKSLPQRDIEIGATLQRLTRDFAIKAIDGSVPSSRCLLFLSSTHVRRLIRSNPEIKEIYLPYSKRTIEKALSIVLDTSVDVSDSGMDETCQLIELIRLLNPIRKAIIARSIEQEVRKKLREQWEAMDLSQWVKLLLFAVENRCYLLTCSAVSAIADNFYSAFKSQYNERSSGENLRIYLRLIGKSNEAMPDELSLYNRFSWLNAVEKIERHRIDQFHVERTFTLRNLTLEERSL</sequence>
<organism evidence="1 2">
    <name type="scientific">Parascaris univalens</name>
    <name type="common">Nematode worm</name>
    <dbReference type="NCBI Taxonomy" id="6257"/>
    <lineage>
        <taxon>Eukaryota</taxon>
        <taxon>Metazoa</taxon>
        <taxon>Ecdysozoa</taxon>
        <taxon>Nematoda</taxon>
        <taxon>Chromadorea</taxon>
        <taxon>Rhabditida</taxon>
        <taxon>Spirurina</taxon>
        <taxon>Ascaridomorpha</taxon>
        <taxon>Ascaridoidea</taxon>
        <taxon>Ascarididae</taxon>
        <taxon>Parascaris</taxon>
    </lineage>
</organism>
<evidence type="ECO:0000313" key="2">
    <source>
        <dbReference type="WBParaSite" id="PgR015_g067_t01"/>
    </source>
</evidence>